<evidence type="ECO:0000313" key="3">
    <source>
        <dbReference type="EMBL" id="MFB9737596.1"/>
    </source>
</evidence>
<dbReference type="SUPFAM" id="SSF48452">
    <property type="entry name" value="TPR-like"/>
    <property type="match status" value="2"/>
</dbReference>
<keyword evidence="4" id="KW-1185">Reference proteome</keyword>
<dbReference type="SUPFAM" id="SSF47413">
    <property type="entry name" value="lambda repressor-like DNA-binding domains"/>
    <property type="match status" value="1"/>
</dbReference>
<dbReference type="InterPro" id="IPR001387">
    <property type="entry name" value="Cro/C1-type_HTH"/>
</dbReference>
<evidence type="ECO:0000259" key="2">
    <source>
        <dbReference type="PROSITE" id="PS50943"/>
    </source>
</evidence>
<dbReference type="PROSITE" id="PS50943">
    <property type="entry name" value="HTH_CROC1"/>
    <property type="match status" value="1"/>
</dbReference>
<gene>
    <name evidence="3" type="ORF">ACFFRO_21045</name>
</gene>
<evidence type="ECO:0000313" key="4">
    <source>
        <dbReference type="Proteomes" id="UP001589703"/>
    </source>
</evidence>
<comment type="caution">
    <text evidence="3">The sequence shown here is derived from an EMBL/GenBank/DDBJ whole genome shotgun (WGS) entry which is preliminary data.</text>
</comment>
<dbReference type="EMBL" id="JBHMAR010000030">
    <property type="protein sequence ID" value="MFB9737596.1"/>
    <property type="molecule type" value="Genomic_DNA"/>
</dbReference>
<evidence type="ECO:0000256" key="1">
    <source>
        <dbReference type="ARBA" id="ARBA00023125"/>
    </source>
</evidence>
<proteinExistence type="predicted"/>
<name>A0ABV5VIG7_9ACTN</name>
<protein>
    <submittedName>
        <fullName evidence="3">Helix-turn-helix domain-containing protein</fullName>
    </submittedName>
</protein>
<dbReference type="InterPro" id="IPR010982">
    <property type="entry name" value="Lambda_DNA-bd_dom_sf"/>
</dbReference>
<accession>A0ABV5VIG7</accession>
<dbReference type="Pfam" id="PF13560">
    <property type="entry name" value="HTH_31"/>
    <property type="match status" value="1"/>
</dbReference>
<dbReference type="RefSeq" id="WP_247465814.1">
    <property type="nucleotide sequence ID" value="NZ_JBHMAR010000030.1"/>
</dbReference>
<dbReference type="InterPro" id="IPR050807">
    <property type="entry name" value="TransReg_Diox_bact_type"/>
</dbReference>
<dbReference type="CDD" id="cd00093">
    <property type="entry name" value="HTH_XRE"/>
    <property type="match status" value="1"/>
</dbReference>
<dbReference type="PANTHER" id="PTHR46797:SF1">
    <property type="entry name" value="METHYLPHOSPHONATE SYNTHASE"/>
    <property type="match status" value="1"/>
</dbReference>
<organism evidence="3 4">
    <name type="scientific">Streptomyces thermocoprophilus</name>
    <dbReference type="NCBI Taxonomy" id="78356"/>
    <lineage>
        <taxon>Bacteria</taxon>
        <taxon>Bacillati</taxon>
        <taxon>Actinomycetota</taxon>
        <taxon>Actinomycetes</taxon>
        <taxon>Kitasatosporales</taxon>
        <taxon>Streptomycetaceae</taxon>
        <taxon>Streptomyces</taxon>
    </lineage>
</organism>
<sequence>MVEQPEFGRRLREIRSARGLSQSDVAGKGLSPSYISLVESGNRTPSPKAVRAIAERLGVTVDDLTAPAPQERQRVHRVEVVGRLIAARSLQAAGDLARAREELLDVVRQAGDSGLDEIRWEAGWELALVLGRLGRDEEHEEALRSLLADPLTGSSPLLRARVAVETADMLRRTGRLSESVRLAEEALEGVPADAAERVQAQISLLSGRLESGEWERAAGLCEELLASAETLPPGQLRATALWVAAEHRFAMGDTEQALTLVDRAVSLTGPDAGTGTRVRMLWAAALLHLAAGRDDTADALTERTGQTVTVLGTPADAARLAMLRTLTAYRRGDVEDALEQARTAAATDAELPPLDRARCALAGARAQRAAGHRSAAEAGYRTAAALYETAGAFRSAAAVWRELSVPDGAPSGAADPLAVVTP</sequence>
<dbReference type="Gene3D" id="1.25.40.10">
    <property type="entry name" value="Tetratricopeptide repeat domain"/>
    <property type="match status" value="1"/>
</dbReference>
<reference evidence="3 4" key="1">
    <citation type="submission" date="2024-09" db="EMBL/GenBank/DDBJ databases">
        <authorList>
            <person name="Sun Q."/>
            <person name="Mori K."/>
        </authorList>
    </citation>
    <scope>NUCLEOTIDE SEQUENCE [LARGE SCALE GENOMIC DNA]</scope>
    <source>
        <strain evidence="3 4">JCM 10918</strain>
    </source>
</reference>
<keyword evidence="1" id="KW-0238">DNA-binding</keyword>
<dbReference type="Proteomes" id="UP001589703">
    <property type="component" value="Unassembled WGS sequence"/>
</dbReference>
<dbReference type="SMART" id="SM00530">
    <property type="entry name" value="HTH_XRE"/>
    <property type="match status" value="1"/>
</dbReference>
<dbReference type="InterPro" id="IPR011990">
    <property type="entry name" value="TPR-like_helical_dom_sf"/>
</dbReference>
<dbReference type="Gene3D" id="1.10.260.40">
    <property type="entry name" value="lambda repressor-like DNA-binding domains"/>
    <property type="match status" value="1"/>
</dbReference>
<dbReference type="PANTHER" id="PTHR46797">
    <property type="entry name" value="HTH-TYPE TRANSCRIPTIONAL REGULATOR"/>
    <property type="match status" value="1"/>
</dbReference>
<feature type="domain" description="HTH cro/C1-type" evidence="2">
    <location>
        <begin position="11"/>
        <end position="64"/>
    </location>
</feature>